<organism evidence="1">
    <name type="scientific">Graphocephala atropunctata</name>
    <dbReference type="NCBI Taxonomy" id="36148"/>
    <lineage>
        <taxon>Eukaryota</taxon>
        <taxon>Metazoa</taxon>
        <taxon>Ecdysozoa</taxon>
        <taxon>Arthropoda</taxon>
        <taxon>Hexapoda</taxon>
        <taxon>Insecta</taxon>
        <taxon>Pterygota</taxon>
        <taxon>Neoptera</taxon>
        <taxon>Paraneoptera</taxon>
        <taxon>Hemiptera</taxon>
        <taxon>Auchenorrhyncha</taxon>
        <taxon>Membracoidea</taxon>
        <taxon>Cicadellidae</taxon>
        <taxon>Cicadellinae</taxon>
        <taxon>Cicadellini</taxon>
        <taxon>Graphocephala</taxon>
    </lineage>
</organism>
<proteinExistence type="predicted"/>
<feature type="non-terminal residue" evidence="1">
    <location>
        <position position="1"/>
    </location>
</feature>
<protein>
    <submittedName>
        <fullName evidence="1">Uncharacterized protein</fullName>
    </submittedName>
</protein>
<sequence>LTPGSTSRHLHEPDYIDYTADRGDNFKQKVNKTDRHHEDYEEQHVPRADPFKKNMYAINTDDDLNELIESLAVNKTKFTSEVIHDMFLLLQTFHINNQLNDKFVNTANVSSYKNSVLFQKLLEHRKLSIDSNNYGEVNVHRNVKR</sequence>
<evidence type="ECO:0000313" key="1">
    <source>
        <dbReference type="EMBL" id="JAT20888.1"/>
    </source>
</evidence>
<reference evidence="1" key="1">
    <citation type="submission" date="2015-11" db="EMBL/GenBank/DDBJ databases">
        <title>De novo transcriptome assembly of four potential Pierce s Disease insect vectors from Arizona vineyards.</title>
        <authorList>
            <person name="Tassone E.E."/>
        </authorList>
    </citation>
    <scope>NUCLEOTIDE SEQUENCE</scope>
</reference>
<name>A0A1B6LB24_9HEMI</name>
<dbReference type="EMBL" id="GEBQ01019089">
    <property type="protein sequence ID" value="JAT20888.1"/>
    <property type="molecule type" value="Transcribed_RNA"/>
</dbReference>
<feature type="non-terminal residue" evidence="1">
    <location>
        <position position="145"/>
    </location>
</feature>
<dbReference type="AlphaFoldDB" id="A0A1B6LB24"/>
<gene>
    <name evidence="1" type="ORF">g.3545</name>
</gene>
<accession>A0A1B6LB24</accession>